<gene>
    <name evidence="2" type="ORF">A2368_04455</name>
</gene>
<feature type="transmembrane region" description="Helical" evidence="1">
    <location>
        <begin position="35"/>
        <end position="52"/>
    </location>
</feature>
<protein>
    <submittedName>
        <fullName evidence="2">Uncharacterized protein</fullName>
    </submittedName>
</protein>
<name>A0A1F5FJG9_9BACT</name>
<evidence type="ECO:0000313" key="3">
    <source>
        <dbReference type="Proteomes" id="UP000176682"/>
    </source>
</evidence>
<accession>A0A1F5FJG9</accession>
<keyword evidence="1" id="KW-0472">Membrane</keyword>
<evidence type="ECO:0000256" key="1">
    <source>
        <dbReference type="SAM" id="Phobius"/>
    </source>
</evidence>
<evidence type="ECO:0000313" key="2">
    <source>
        <dbReference type="EMBL" id="OGD79798.1"/>
    </source>
</evidence>
<comment type="caution">
    <text evidence="2">The sequence shown here is derived from an EMBL/GenBank/DDBJ whole genome shotgun (WGS) entry which is preliminary data.</text>
</comment>
<dbReference type="Proteomes" id="UP000176682">
    <property type="component" value="Unassembled WGS sequence"/>
</dbReference>
<keyword evidence="1" id="KW-0812">Transmembrane</keyword>
<proteinExistence type="predicted"/>
<sequence>METFYKILGGLCLLGSFLGFFLLSSEPTQLDYLHIYMGLGFAFVCFVGAIAFKSDPPRD</sequence>
<organism evidence="2 3">
    <name type="scientific">Candidatus Collierbacteria bacterium RIFOXYB1_FULL_49_13</name>
    <dbReference type="NCBI Taxonomy" id="1817728"/>
    <lineage>
        <taxon>Bacteria</taxon>
        <taxon>Candidatus Collieribacteriota</taxon>
    </lineage>
</organism>
<dbReference type="AlphaFoldDB" id="A0A1F5FJG9"/>
<reference evidence="2 3" key="1">
    <citation type="journal article" date="2016" name="Nat. Commun.">
        <title>Thousands of microbial genomes shed light on interconnected biogeochemical processes in an aquifer system.</title>
        <authorList>
            <person name="Anantharaman K."/>
            <person name="Brown C.T."/>
            <person name="Hug L.A."/>
            <person name="Sharon I."/>
            <person name="Castelle C.J."/>
            <person name="Probst A.J."/>
            <person name="Thomas B.C."/>
            <person name="Singh A."/>
            <person name="Wilkins M.J."/>
            <person name="Karaoz U."/>
            <person name="Brodie E.L."/>
            <person name="Williams K.H."/>
            <person name="Hubbard S.S."/>
            <person name="Banfield J.F."/>
        </authorList>
    </citation>
    <scope>NUCLEOTIDE SEQUENCE [LARGE SCALE GENOMIC DNA]</scope>
</reference>
<keyword evidence="1" id="KW-1133">Transmembrane helix</keyword>
<dbReference type="EMBL" id="MFAM01000009">
    <property type="protein sequence ID" value="OGD79798.1"/>
    <property type="molecule type" value="Genomic_DNA"/>
</dbReference>